<evidence type="ECO:0000256" key="7">
    <source>
        <dbReference type="ARBA" id="ARBA00022842"/>
    </source>
</evidence>
<comment type="similarity">
    <text evidence="2">Belongs to the tRNA nucleotidyltransferase/poly(A) polymerase family.</text>
</comment>
<keyword evidence="3" id="KW-0819">tRNA processing</keyword>
<evidence type="ECO:0000313" key="12">
    <source>
        <dbReference type="Proteomes" id="UP000095200"/>
    </source>
</evidence>
<dbReference type="InterPro" id="IPR038763">
    <property type="entry name" value="DHH_sf"/>
</dbReference>
<dbReference type="PANTHER" id="PTHR47788">
    <property type="entry name" value="POLYA POLYMERASE"/>
    <property type="match status" value="1"/>
</dbReference>
<dbReference type="PROSITE" id="PS51371">
    <property type="entry name" value="CBS"/>
    <property type="match status" value="1"/>
</dbReference>
<evidence type="ECO:0000313" key="11">
    <source>
        <dbReference type="EMBL" id="GAU08609.1"/>
    </source>
</evidence>
<comment type="cofactor">
    <cofactor evidence="1">
        <name>Mg(2+)</name>
        <dbReference type="ChEBI" id="CHEBI:18420"/>
    </cofactor>
</comment>
<dbReference type="AlphaFoldDB" id="A0A194AIM8"/>
<keyword evidence="9" id="KW-0129">CBS domain</keyword>
<evidence type="ECO:0000256" key="6">
    <source>
        <dbReference type="ARBA" id="ARBA00022741"/>
    </source>
</evidence>
<dbReference type="Gene3D" id="3.10.310.30">
    <property type="match status" value="1"/>
</dbReference>
<organism evidence="11 12">
    <name type="scientific">Desulfoplanes formicivorans</name>
    <dbReference type="NCBI Taxonomy" id="1592317"/>
    <lineage>
        <taxon>Bacteria</taxon>
        <taxon>Pseudomonadati</taxon>
        <taxon>Thermodesulfobacteriota</taxon>
        <taxon>Desulfovibrionia</taxon>
        <taxon>Desulfovibrionales</taxon>
        <taxon>Desulfoplanaceae</taxon>
        <taxon>Desulfoplanes</taxon>
    </lineage>
</organism>
<dbReference type="InterPro" id="IPR000644">
    <property type="entry name" value="CBS_dom"/>
</dbReference>
<dbReference type="Pfam" id="PF01368">
    <property type="entry name" value="DHH"/>
    <property type="match status" value="1"/>
</dbReference>
<dbReference type="GO" id="GO:0003723">
    <property type="term" value="F:RNA binding"/>
    <property type="evidence" value="ECO:0007669"/>
    <property type="project" value="UniProtKB-KW"/>
</dbReference>
<dbReference type="PANTHER" id="PTHR47788:SF1">
    <property type="entry name" value="A-ADDING TRNA NUCLEOTIDYLTRANSFERASE"/>
    <property type="match status" value="1"/>
</dbReference>
<name>A0A194AIM8_9BACT</name>
<dbReference type="SUPFAM" id="SSF64182">
    <property type="entry name" value="DHH phosphoesterases"/>
    <property type="match status" value="1"/>
</dbReference>
<evidence type="ECO:0000256" key="2">
    <source>
        <dbReference type="ARBA" id="ARBA00007265"/>
    </source>
</evidence>
<keyword evidence="6" id="KW-0547">Nucleotide-binding</keyword>
<evidence type="ECO:0000256" key="8">
    <source>
        <dbReference type="ARBA" id="ARBA00022884"/>
    </source>
</evidence>
<dbReference type="STRING" id="1592317.DPF_1323"/>
<keyword evidence="4" id="KW-0808">Transferase</keyword>
<evidence type="ECO:0000256" key="3">
    <source>
        <dbReference type="ARBA" id="ARBA00022694"/>
    </source>
</evidence>
<feature type="domain" description="CBS" evidence="10">
    <location>
        <begin position="376"/>
        <end position="429"/>
    </location>
</feature>
<keyword evidence="5" id="KW-0479">Metal-binding</keyword>
<evidence type="ECO:0000259" key="10">
    <source>
        <dbReference type="PROSITE" id="PS51371"/>
    </source>
</evidence>
<dbReference type="SMART" id="SM00116">
    <property type="entry name" value="CBS"/>
    <property type="match status" value="1"/>
</dbReference>
<dbReference type="InterPro" id="IPR046342">
    <property type="entry name" value="CBS_dom_sf"/>
</dbReference>
<sequence>MRIVTTHTNTDFDALASMVAATFLYPGTIGILPSQIRSNVKAFLSLHQDLFHIVPRKGFDLEGVKELVVVDANNWGRLERMTELKDRDGVKIHVWDHHMQGANIETERMRRHELGANVTQMVEEMKARDCAFSPMHATLFLLGIYDDTGRLSYPSATPRDAAMTGFLLENGADLNVATAYLSSSFDNGQTDILTSMLARDEVVSVSGFDVAVCLVDQECGSAMLAPVVTKYKEIKGVDGVFGVFRLDDQSCIVIARSGHRDLDVGSVIRILGGGGHPAAGSAMVKSGDVDALYAQVCDLVREMDKPQVTVAKIMSGAGNWLTPSMKLEEARMVLDQEPLHAALVVENGACLGLLGPVEMSKVKRPSQCASPVKAFMRRNIQTIGPDQGIQEALRLFSNTGVPMLPVVREGKVVGKVTRTDLMLQMYDLG</sequence>
<dbReference type="Pfam" id="PF00571">
    <property type="entry name" value="CBS"/>
    <property type="match status" value="1"/>
</dbReference>
<reference evidence="12" key="1">
    <citation type="submission" date="2016-06" db="EMBL/GenBank/DDBJ databases">
        <title>Draft genome sequence of Desulfoplanes formicivorans strain Pf12B.</title>
        <authorList>
            <person name="Watanabe M."/>
            <person name="Kojima H."/>
            <person name="Fukui M."/>
        </authorList>
    </citation>
    <scope>NUCLEOTIDE SEQUENCE [LARGE SCALE GENOMIC DNA]</scope>
    <source>
        <strain evidence="12">Pf12B</strain>
    </source>
</reference>
<dbReference type="InterPro" id="IPR003156">
    <property type="entry name" value="DHHA1_dom"/>
</dbReference>
<evidence type="ECO:0000256" key="4">
    <source>
        <dbReference type="ARBA" id="ARBA00022695"/>
    </source>
</evidence>
<evidence type="ECO:0000256" key="1">
    <source>
        <dbReference type="ARBA" id="ARBA00001946"/>
    </source>
</evidence>
<dbReference type="GO" id="GO:0046872">
    <property type="term" value="F:metal ion binding"/>
    <property type="evidence" value="ECO:0007669"/>
    <property type="project" value="UniProtKB-KW"/>
</dbReference>
<dbReference type="OrthoDB" id="9805698at2"/>
<dbReference type="GO" id="GO:0016779">
    <property type="term" value="F:nucleotidyltransferase activity"/>
    <property type="evidence" value="ECO:0007669"/>
    <property type="project" value="UniProtKB-KW"/>
</dbReference>
<dbReference type="Pfam" id="PF02272">
    <property type="entry name" value="DHHA1"/>
    <property type="match status" value="1"/>
</dbReference>
<dbReference type="SUPFAM" id="SSF54631">
    <property type="entry name" value="CBS-domain pair"/>
    <property type="match status" value="1"/>
</dbReference>
<evidence type="ECO:0000256" key="5">
    <source>
        <dbReference type="ARBA" id="ARBA00022723"/>
    </source>
</evidence>
<dbReference type="GO" id="GO:0008033">
    <property type="term" value="P:tRNA processing"/>
    <property type="evidence" value="ECO:0007669"/>
    <property type="project" value="UniProtKB-KW"/>
</dbReference>
<dbReference type="InterPro" id="IPR052390">
    <property type="entry name" value="tRNA_nt/polyA_polymerase"/>
</dbReference>
<dbReference type="InterPro" id="IPR001667">
    <property type="entry name" value="DDH_dom"/>
</dbReference>
<dbReference type="Gene3D" id="3.10.580.10">
    <property type="entry name" value="CBS-domain"/>
    <property type="match status" value="1"/>
</dbReference>
<proteinExistence type="inferred from homology"/>
<dbReference type="Proteomes" id="UP000095200">
    <property type="component" value="Unassembled WGS sequence"/>
</dbReference>
<dbReference type="EMBL" id="BDFE01000015">
    <property type="protein sequence ID" value="GAU08609.1"/>
    <property type="molecule type" value="Genomic_DNA"/>
</dbReference>
<comment type="caution">
    <text evidence="11">The sequence shown here is derived from an EMBL/GenBank/DDBJ whole genome shotgun (WGS) entry which is preliminary data.</text>
</comment>
<keyword evidence="7" id="KW-0460">Magnesium</keyword>
<keyword evidence="4" id="KW-0548">Nucleotidyltransferase</keyword>
<dbReference type="Gene3D" id="3.90.1640.10">
    <property type="entry name" value="inorganic pyrophosphatase (n-terminal core)"/>
    <property type="match status" value="1"/>
</dbReference>
<keyword evidence="12" id="KW-1185">Reference proteome</keyword>
<protein>
    <recommendedName>
        <fullName evidence="10">CBS domain-containing protein</fullName>
    </recommendedName>
</protein>
<dbReference type="GO" id="GO:0000166">
    <property type="term" value="F:nucleotide binding"/>
    <property type="evidence" value="ECO:0007669"/>
    <property type="project" value="UniProtKB-KW"/>
</dbReference>
<dbReference type="RefSeq" id="WP_069858268.1">
    <property type="nucleotide sequence ID" value="NZ_BDFE01000015.1"/>
</dbReference>
<keyword evidence="8" id="KW-0694">RNA-binding</keyword>
<gene>
    <name evidence="11" type="ORF">DPF_1323</name>
</gene>
<accession>A0A194AIM8</accession>
<evidence type="ECO:0000256" key="9">
    <source>
        <dbReference type="PROSITE-ProRule" id="PRU00703"/>
    </source>
</evidence>